<dbReference type="OrthoDB" id="8596319at2"/>
<feature type="compositionally biased region" description="Basic and acidic residues" evidence="1">
    <location>
        <begin position="56"/>
        <end position="70"/>
    </location>
</feature>
<feature type="compositionally biased region" description="Gly residues" evidence="1">
    <location>
        <begin position="410"/>
        <end position="422"/>
    </location>
</feature>
<dbReference type="PANTHER" id="PTHR37533">
    <property type="entry name" value="FLAGELLAR HOOK-LENGTH CONTROL PROTEIN"/>
    <property type="match status" value="1"/>
</dbReference>
<keyword evidence="3" id="KW-0966">Cell projection</keyword>
<dbReference type="Pfam" id="PF02120">
    <property type="entry name" value="Flg_hook"/>
    <property type="match status" value="1"/>
</dbReference>
<sequence>MSSVSFLGALTGAASSSKAAAQRAASAGASFGMTLQGITDRANADAQAAKALADSSADKSSVHDAPKPDDSAADAASKSDDASDAQAASKPDRTDAPKEASKNTGKDASKPAASGTSSDATAAAAAQAKARADEANADDTDTDVTLSDLTNAITASADDDKSTGETHKSSDAKSAQDPLQAALAAINNPPVNPTTANAAANGSVASAREGAKGEDQGGLFGKGGKGAGLAVLASNVNADAKATDATALAVATMPADAATAAYKQAADAAAHAVAMQATSANSAVSSPQGAMASATSAAIAPHVGASGWDDAFSQKVVFLSKGDQQSAELTLNPKDLGPLQVTLQVSENHAHALFVSQHAQVREAVEAAMPKLREAMEANGISLGSASVSDGAAFGRQSQQESGGERSSGARGGRGVGGIGGGDDSVASSLSLPVRRRVGLVDTFA</sequence>
<feature type="compositionally biased region" description="Basic and acidic residues" evidence="1">
    <location>
        <begin position="90"/>
        <end position="109"/>
    </location>
</feature>
<evidence type="ECO:0000256" key="1">
    <source>
        <dbReference type="SAM" id="MobiDB-lite"/>
    </source>
</evidence>
<protein>
    <submittedName>
        <fullName evidence="3">Flagellar hook-length control protein</fullName>
    </submittedName>
</protein>
<dbReference type="AlphaFoldDB" id="A0A157ZY67"/>
<keyword evidence="3" id="KW-0969">Cilium</keyword>
<reference evidence="3" key="1">
    <citation type="submission" date="2016-01" db="EMBL/GenBank/DDBJ databases">
        <authorList>
            <person name="Peeters C."/>
        </authorList>
    </citation>
    <scope>NUCLEOTIDE SEQUENCE [LARGE SCALE GENOMIC DNA]</scope>
    <source>
        <strain evidence="3">LMG 29323</strain>
    </source>
</reference>
<feature type="region of interest" description="Disordered" evidence="1">
    <location>
        <begin position="393"/>
        <end position="422"/>
    </location>
</feature>
<organism evidence="3 4">
    <name type="scientific">Caballeronia pedi</name>
    <dbReference type="NCBI Taxonomy" id="1777141"/>
    <lineage>
        <taxon>Bacteria</taxon>
        <taxon>Pseudomonadati</taxon>
        <taxon>Pseudomonadota</taxon>
        <taxon>Betaproteobacteria</taxon>
        <taxon>Burkholderiales</taxon>
        <taxon>Burkholderiaceae</taxon>
        <taxon>Caballeronia</taxon>
    </lineage>
</organism>
<feature type="compositionally biased region" description="Basic and acidic residues" evidence="1">
    <location>
        <begin position="158"/>
        <end position="171"/>
    </location>
</feature>
<evidence type="ECO:0000259" key="2">
    <source>
        <dbReference type="Pfam" id="PF02120"/>
    </source>
</evidence>
<feature type="compositionally biased region" description="Low complexity" evidence="1">
    <location>
        <begin position="112"/>
        <end position="129"/>
    </location>
</feature>
<proteinExistence type="predicted"/>
<dbReference type="PANTHER" id="PTHR37533:SF2">
    <property type="entry name" value="FLAGELLAR HOOK-LENGTH CONTROL PROTEIN"/>
    <property type="match status" value="1"/>
</dbReference>
<feature type="region of interest" description="Disordered" evidence="1">
    <location>
        <begin position="43"/>
        <end position="218"/>
    </location>
</feature>
<feature type="compositionally biased region" description="Low complexity" evidence="1">
    <location>
        <begin position="184"/>
        <end position="207"/>
    </location>
</feature>
<evidence type="ECO:0000313" key="3">
    <source>
        <dbReference type="EMBL" id="SAK50498.1"/>
    </source>
</evidence>
<gene>
    <name evidence="3" type="ORF">AWB80_01458</name>
</gene>
<keyword evidence="3" id="KW-0282">Flagellum</keyword>
<dbReference type="STRING" id="1777141.AWB80_01458"/>
<dbReference type="Gene3D" id="3.30.750.140">
    <property type="match status" value="1"/>
</dbReference>
<feature type="compositionally biased region" description="Low complexity" evidence="1">
    <location>
        <begin position="43"/>
        <end position="55"/>
    </location>
</feature>
<feature type="domain" description="Flagellar hook-length control protein-like C-terminal" evidence="2">
    <location>
        <begin position="318"/>
        <end position="393"/>
    </location>
</feature>
<keyword evidence="4" id="KW-1185">Reference proteome</keyword>
<dbReference type="InterPro" id="IPR052563">
    <property type="entry name" value="FliK"/>
</dbReference>
<dbReference type="InterPro" id="IPR021136">
    <property type="entry name" value="Flagellar_hook_control-like_C"/>
</dbReference>
<dbReference type="EMBL" id="FCOE02000004">
    <property type="protein sequence ID" value="SAK50498.1"/>
    <property type="molecule type" value="Genomic_DNA"/>
</dbReference>
<name>A0A157ZY67_9BURK</name>
<dbReference type="InterPro" id="IPR038610">
    <property type="entry name" value="FliK-like_C_sf"/>
</dbReference>
<comment type="caution">
    <text evidence="3">The sequence shown here is derived from an EMBL/GenBank/DDBJ whole genome shotgun (WGS) entry which is preliminary data.</text>
</comment>
<evidence type="ECO:0000313" key="4">
    <source>
        <dbReference type="Proteomes" id="UP000054911"/>
    </source>
</evidence>
<accession>A0A157ZY67</accession>
<feature type="compositionally biased region" description="Low complexity" evidence="1">
    <location>
        <begin position="395"/>
        <end position="409"/>
    </location>
</feature>
<dbReference type="RefSeq" id="WP_061174008.1">
    <property type="nucleotide sequence ID" value="NZ_FCOE02000004.1"/>
</dbReference>
<dbReference type="CDD" id="cd17470">
    <property type="entry name" value="T3SS_Flik_C"/>
    <property type="match status" value="1"/>
</dbReference>
<dbReference type="Proteomes" id="UP000054911">
    <property type="component" value="Unassembled WGS sequence"/>
</dbReference>